<feature type="transmembrane region" description="Helical" evidence="8">
    <location>
        <begin position="147"/>
        <end position="170"/>
    </location>
</feature>
<evidence type="ECO:0000256" key="1">
    <source>
        <dbReference type="ARBA" id="ARBA00004651"/>
    </source>
</evidence>
<comment type="caution">
    <text evidence="9">The sequence shown here is derived from an EMBL/GenBank/DDBJ whole genome shotgun (WGS) entry which is preliminary data.</text>
</comment>
<organism evidence="9 10">
    <name type="scientific">Loigolactobacillus bifermentans DSM 20003</name>
    <dbReference type="NCBI Taxonomy" id="1423726"/>
    <lineage>
        <taxon>Bacteria</taxon>
        <taxon>Bacillati</taxon>
        <taxon>Bacillota</taxon>
        <taxon>Bacilli</taxon>
        <taxon>Lactobacillales</taxon>
        <taxon>Lactobacillaceae</taxon>
        <taxon>Loigolactobacillus</taxon>
    </lineage>
</organism>
<dbReference type="PANTHER" id="PTHR30269:SF0">
    <property type="entry name" value="MEMBRANE TRANSPORTER PROTEIN YFCA-RELATED"/>
    <property type="match status" value="1"/>
</dbReference>
<dbReference type="Pfam" id="PF01925">
    <property type="entry name" value="TauE"/>
    <property type="match status" value="1"/>
</dbReference>
<comment type="similarity">
    <text evidence="2 8">Belongs to the 4-toluene sulfonate uptake permease (TSUP) (TC 2.A.102) family.</text>
</comment>
<dbReference type="Proteomes" id="UP000051461">
    <property type="component" value="Unassembled WGS sequence"/>
</dbReference>
<dbReference type="STRING" id="1423726.FC07_GL001954"/>
<keyword evidence="4 8" id="KW-1003">Cell membrane</keyword>
<sequence>MKAGDDMHFWLVELYLVVAGVIGGLLSTIAGMASLVSYPVLLSVGLPPVTANVTNTTAQIFTGIGSTLSSAKELKSAQHATAMNAVFSLFGSLCGCILLLVAPAATFAKAVPFLIAFAGCLMFYTLLRQTPPTGGQAHPILKSVALFLVGIYIGYFGASAGVITLAILTVTEQLPFTTINAIKNFISFTGNGLAMIIFAFTADVRWTVALTMGIGFLVGGWLGPRIVRHLPIRKLRFAIAFAALGLAAYLFVTTY</sequence>
<dbReference type="PATRIC" id="fig|1423726.3.peg.2029"/>
<keyword evidence="6 8" id="KW-1133">Transmembrane helix</keyword>
<keyword evidence="3" id="KW-0813">Transport</keyword>
<feature type="transmembrane region" description="Helical" evidence="8">
    <location>
        <begin position="12"/>
        <end position="38"/>
    </location>
</feature>
<feature type="transmembrane region" description="Helical" evidence="8">
    <location>
        <begin position="82"/>
        <end position="103"/>
    </location>
</feature>
<evidence type="ECO:0000256" key="4">
    <source>
        <dbReference type="ARBA" id="ARBA00022475"/>
    </source>
</evidence>
<dbReference type="PANTHER" id="PTHR30269">
    <property type="entry name" value="TRANSMEMBRANE PROTEIN YFCA"/>
    <property type="match status" value="1"/>
</dbReference>
<feature type="transmembrane region" description="Helical" evidence="8">
    <location>
        <begin position="235"/>
        <end position="252"/>
    </location>
</feature>
<keyword evidence="7 8" id="KW-0472">Membrane</keyword>
<feature type="transmembrane region" description="Helical" evidence="8">
    <location>
        <begin position="110"/>
        <end position="127"/>
    </location>
</feature>
<dbReference type="InterPro" id="IPR052017">
    <property type="entry name" value="TSUP"/>
</dbReference>
<protein>
    <recommendedName>
        <fullName evidence="8">Probable membrane transporter protein</fullName>
    </recommendedName>
</protein>
<dbReference type="EMBL" id="AZDA01000140">
    <property type="protein sequence ID" value="KRK32530.1"/>
    <property type="molecule type" value="Genomic_DNA"/>
</dbReference>
<keyword evidence="5 8" id="KW-0812">Transmembrane</keyword>
<evidence type="ECO:0000256" key="2">
    <source>
        <dbReference type="ARBA" id="ARBA00009142"/>
    </source>
</evidence>
<feature type="transmembrane region" description="Helical" evidence="8">
    <location>
        <begin position="182"/>
        <end position="200"/>
    </location>
</feature>
<evidence type="ECO:0000256" key="5">
    <source>
        <dbReference type="ARBA" id="ARBA00022692"/>
    </source>
</evidence>
<reference evidence="9 10" key="1">
    <citation type="journal article" date="2015" name="Genome Announc.">
        <title>Expanding the biotechnology potential of lactobacilli through comparative genomics of 213 strains and associated genera.</title>
        <authorList>
            <person name="Sun Z."/>
            <person name="Harris H.M."/>
            <person name="McCann A."/>
            <person name="Guo C."/>
            <person name="Argimon S."/>
            <person name="Zhang W."/>
            <person name="Yang X."/>
            <person name="Jeffery I.B."/>
            <person name="Cooney J.C."/>
            <person name="Kagawa T.F."/>
            <person name="Liu W."/>
            <person name="Song Y."/>
            <person name="Salvetti E."/>
            <person name="Wrobel A."/>
            <person name="Rasinkangas P."/>
            <person name="Parkhill J."/>
            <person name="Rea M.C."/>
            <person name="O'Sullivan O."/>
            <person name="Ritari J."/>
            <person name="Douillard F.P."/>
            <person name="Paul Ross R."/>
            <person name="Yang R."/>
            <person name="Briner A.E."/>
            <person name="Felis G.E."/>
            <person name="de Vos W.M."/>
            <person name="Barrangou R."/>
            <person name="Klaenhammer T.R."/>
            <person name="Caufield P.W."/>
            <person name="Cui Y."/>
            <person name="Zhang H."/>
            <person name="O'Toole P.W."/>
        </authorList>
    </citation>
    <scope>NUCLEOTIDE SEQUENCE [LARGE SCALE GENOMIC DNA]</scope>
    <source>
        <strain evidence="9 10">DSM 20003</strain>
    </source>
</reference>
<name>A0A0R1GMK7_9LACO</name>
<evidence type="ECO:0000313" key="9">
    <source>
        <dbReference type="EMBL" id="KRK32530.1"/>
    </source>
</evidence>
<evidence type="ECO:0000256" key="3">
    <source>
        <dbReference type="ARBA" id="ARBA00022448"/>
    </source>
</evidence>
<evidence type="ECO:0000256" key="8">
    <source>
        <dbReference type="RuleBase" id="RU363041"/>
    </source>
</evidence>
<evidence type="ECO:0000313" key="10">
    <source>
        <dbReference type="Proteomes" id="UP000051461"/>
    </source>
</evidence>
<evidence type="ECO:0000256" key="6">
    <source>
        <dbReference type="ARBA" id="ARBA00022989"/>
    </source>
</evidence>
<gene>
    <name evidence="9" type="ORF">FC07_GL001954</name>
</gene>
<comment type="subcellular location">
    <subcellularLocation>
        <location evidence="1 8">Cell membrane</location>
        <topology evidence="1 8">Multi-pass membrane protein</topology>
    </subcellularLocation>
</comment>
<dbReference type="InterPro" id="IPR002781">
    <property type="entry name" value="TM_pro_TauE-like"/>
</dbReference>
<dbReference type="GO" id="GO:0005886">
    <property type="term" value="C:plasma membrane"/>
    <property type="evidence" value="ECO:0007669"/>
    <property type="project" value="UniProtKB-SubCell"/>
</dbReference>
<keyword evidence="10" id="KW-1185">Reference proteome</keyword>
<feature type="transmembrane region" description="Helical" evidence="8">
    <location>
        <begin position="206"/>
        <end position="223"/>
    </location>
</feature>
<proteinExistence type="inferred from homology"/>
<evidence type="ECO:0000256" key="7">
    <source>
        <dbReference type="ARBA" id="ARBA00023136"/>
    </source>
</evidence>
<accession>A0A0R1GMK7</accession>
<dbReference type="AlphaFoldDB" id="A0A0R1GMK7"/>